<reference evidence="3" key="1">
    <citation type="submission" date="2020-12" db="EMBL/GenBank/DDBJ databases">
        <title>Oil enriched cultivation method for isolating marine PHA-producing bacteria.</title>
        <authorList>
            <person name="Zheng W."/>
            <person name="Yu S."/>
            <person name="Huang Y."/>
        </authorList>
    </citation>
    <scope>NUCLEOTIDE SEQUENCE</scope>
    <source>
        <strain evidence="3">SY-2-12</strain>
    </source>
</reference>
<dbReference type="RefSeq" id="WP_207138875.1">
    <property type="nucleotide sequence ID" value="NZ_JAEKJZ010000001.1"/>
</dbReference>
<feature type="domain" description="Endonuclease/exonuclease/phosphatase" evidence="2">
    <location>
        <begin position="118"/>
        <end position="293"/>
    </location>
</feature>
<feature type="transmembrane region" description="Helical" evidence="1">
    <location>
        <begin position="38"/>
        <end position="58"/>
    </location>
</feature>
<dbReference type="InterPro" id="IPR005135">
    <property type="entry name" value="Endo/exonuclease/phosphatase"/>
</dbReference>
<dbReference type="AlphaFoldDB" id="A0A939E9X2"/>
<keyword evidence="3" id="KW-0255">Endonuclease</keyword>
<evidence type="ECO:0000256" key="1">
    <source>
        <dbReference type="SAM" id="Phobius"/>
    </source>
</evidence>
<keyword evidence="3" id="KW-0540">Nuclease</keyword>
<accession>A0A939E9X2</accession>
<evidence type="ECO:0000313" key="4">
    <source>
        <dbReference type="Proteomes" id="UP000664096"/>
    </source>
</evidence>
<organism evidence="3 4">
    <name type="scientific">Roseibium aggregatum</name>
    <dbReference type="NCBI Taxonomy" id="187304"/>
    <lineage>
        <taxon>Bacteria</taxon>
        <taxon>Pseudomonadati</taxon>
        <taxon>Pseudomonadota</taxon>
        <taxon>Alphaproteobacteria</taxon>
        <taxon>Hyphomicrobiales</taxon>
        <taxon>Stappiaceae</taxon>
        <taxon>Roseibium</taxon>
    </lineage>
</organism>
<gene>
    <name evidence="3" type="ORF">JF539_03055</name>
</gene>
<keyword evidence="1" id="KW-1133">Transmembrane helix</keyword>
<proteinExistence type="predicted"/>
<name>A0A939E9X2_9HYPH</name>
<protein>
    <submittedName>
        <fullName evidence="3">Endonuclease/exonuclease/phosphatase family protein</fullName>
    </submittedName>
</protein>
<dbReference type="Proteomes" id="UP000664096">
    <property type="component" value="Unassembled WGS sequence"/>
</dbReference>
<dbReference type="EMBL" id="JAEKJZ010000001">
    <property type="protein sequence ID" value="MBN9669302.1"/>
    <property type="molecule type" value="Genomic_DNA"/>
</dbReference>
<comment type="caution">
    <text evidence="3">The sequence shown here is derived from an EMBL/GenBank/DDBJ whole genome shotgun (WGS) entry which is preliminary data.</text>
</comment>
<keyword evidence="1" id="KW-0472">Membrane</keyword>
<evidence type="ECO:0000259" key="2">
    <source>
        <dbReference type="Pfam" id="PF03372"/>
    </source>
</evidence>
<keyword evidence="1" id="KW-0812">Transmembrane</keyword>
<keyword evidence="3" id="KW-0378">Hydrolase</keyword>
<dbReference type="GO" id="GO:0004519">
    <property type="term" value="F:endonuclease activity"/>
    <property type="evidence" value="ECO:0007669"/>
    <property type="project" value="UniProtKB-KW"/>
</dbReference>
<evidence type="ECO:0000313" key="3">
    <source>
        <dbReference type="EMBL" id="MBN9669302.1"/>
    </source>
</evidence>
<dbReference type="Gene3D" id="3.60.10.10">
    <property type="entry name" value="Endonuclease/exonuclease/phosphatase"/>
    <property type="match status" value="1"/>
</dbReference>
<feature type="transmembrane region" description="Helical" evidence="1">
    <location>
        <begin position="7"/>
        <end position="26"/>
    </location>
</feature>
<feature type="transmembrane region" description="Helical" evidence="1">
    <location>
        <begin position="65"/>
        <end position="83"/>
    </location>
</feature>
<dbReference type="Pfam" id="PF03372">
    <property type="entry name" value="Exo_endo_phos"/>
    <property type="match status" value="1"/>
</dbReference>
<sequence length="303" mass="32819">MAHTRIVRTAVLTSAIVLGAAILIGMTGRVFPPGDSLAVIRPLAALLLVPAAIALWALKCRRAALFSLIVSAIAAASVASGFLRAEASSCGGQCLTLYQKNLLSKAWPRYPLADDIILSSAQVVTLQEVSDHNRRFMARLFDHYSFVLSCAFRPQQEVAILTSLTTVAGSEFCLPGGGLAGVQVLLPDGRRIWIVSLHLEWPFPNRQFRQSSQVARRIGQLDGPVIVSGDFNMVPWGGSVRKIRSAAGNEILGRTRNSYKWGSWLLPLPIDNVLVPEGTTGSVETRPFMGSDHLGLLARIKLR</sequence>
<dbReference type="InterPro" id="IPR036691">
    <property type="entry name" value="Endo/exonu/phosph_ase_sf"/>
</dbReference>
<dbReference type="SUPFAM" id="SSF56219">
    <property type="entry name" value="DNase I-like"/>
    <property type="match status" value="1"/>
</dbReference>